<sequence>MKEILNKLNEREKKMLLILFSLIVVYVLYNYVITATLNKREEYQSKLETLEMKESNLNLHLVRYNSLKTNYGDYQLEDLRKRLPEEGYIPEVLLWIENIFQANGIDEPNIQMQIVNGQPSYLQLNLTFRGDYNSVYNLLQGIEGNERIVQIENYNFSGDKNLGSVNLTLRVYGEKFY</sequence>
<keyword evidence="2" id="KW-1133">Transmembrane helix</keyword>
<feature type="transmembrane region" description="Helical" evidence="2">
    <location>
        <begin position="15"/>
        <end position="37"/>
    </location>
</feature>
<keyword evidence="1" id="KW-0175">Coiled coil</keyword>
<dbReference type="Proteomes" id="UP000243819">
    <property type="component" value="Unassembled WGS sequence"/>
</dbReference>
<evidence type="ECO:0000313" key="3">
    <source>
        <dbReference type="EMBL" id="SES63422.1"/>
    </source>
</evidence>
<protein>
    <submittedName>
        <fullName evidence="3">Tfp pilus assembly protein PilO</fullName>
    </submittedName>
</protein>
<evidence type="ECO:0000256" key="2">
    <source>
        <dbReference type="SAM" id="Phobius"/>
    </source>
</evidence>
<dbReference type="GO" id="GO:0043683">
    <property type="term" value="P:type IV pilus assembly"/>
    <property type="evidence" value="ECO:0007669"/>
    <property type="project" value="InterPro"/>
</dbReference>
<dbReference type="GO" id="GO:0043107">
    <property type="term" value="P:type IV pilus-dependent motility"/>
    <property type="evidence" value="ECO:0007669"/>
    <property type="project" value="InterPro"/>
</dbReference>
<dbReference type="InterPro" id="IPR007445">
    <property type="entry name" value="PilO"/>
</dbReference>
<dbReference type="Pfam" id="PF04350">
    <property type="entry name" value="PilO"/>
    <property type="match status" value="1"/>
</dbReference>
<dbReference type="STRING" id="1120990.SAMN03080614_1001142"/>
<dbReference type="EMBL" id="FOIF01000001">
    <property type="protein sequence ID" value="SES63422.1"/>
    <property type="molecule type" value="Genomic_DNA"/>
</dbReference>
<keyword evidence="2" id="KW-0812">Transmembrane</keyword>
<gene>
    <name evidence="3" type="ORF">SAMN03080614_1001142</name>
</gene>
<evidence type="ECO:0000256" key="1">
    <source>
        <dbReference type="SAM" id="Coils"/>
    </source>
</evidence>
<evidence type="ECO:0000313" key="4">
    <source>
        <dbReference type="Proteomes" id="UP000243819"/>
    </source>
</evidence>
<keyword evidence="2" id="KW-0472">Membrane</keyword>
<organism evidence="3 4">
    <name type="scientific">Anaerobranca gottschalkii DSM 13577</name>
    <dbReference type="NCBI Taxonomy" id="1120990"/>
    <lineage>
        <taxon>Bacteria</taxon>
        <taxon>Bacillati</taxon>
        <taxon>Bacillota</taxon>
        <taxon>Clostridia</taxon>
        <taxon>Eubacteriales</taxon>
        <taxon>Proteinivoracaceae</taxon>
        <taxon>Anaerobranca</taxon>
    </lineage>
</organism>
<name>A0A1H9Y407_9FIRM</name>
<accession>A0A1H9Y407</accession>
<feature type="coiled-coil region" evidence="1">
    <location>
        <begin position="33"/>
        <end position="60"/>
    </location>
</feature>
<dbReference type="RefSeq" id="WP_177159625.1">
    <property type="nucleotide sequence ID" value="NZ_FOIF01000001.1"/>
</dbReference>
<keyword evidence="4" id="KW-1185">Reference proteome</keyword>
<reference evidence="4" key="1">
    <citation type="submission" date="2016-10" db="EMBL/GenBank/DDBJ databases">
        <authorList>
            <person name="Varghese N."/>
            <person name="Submissions S."/>
        </authorList>
    </citation>
    <scope>NUCLEOTIDE SEQUENCE [LARGE SCALE GENOMIC DNA]</scope>
    <source>
        <strain evidence="4">DSM 13577</strain>
    </source>
</reference>
<dbReference type="AlphaFoldDB" id="A0A1H9Y407"/>
<dbReference type="InterPro" id="IPR014717">
    <property type="entry name" value="Transl_elong_EF1B/ribsomal_bS6"/>
</dbReference>
<dbReference type="Gene3D" id="3.30.70.60">
    <property type="match status" value="1"/>
</dbReference>
<proteinExistence type="predicted"/>